<keyword evidence="9" id="KW-1185">Reference proteome</keyword>
<evidence type="ECO:0000256" key="4">
    <source>
        <dbReference type="ARBA" id="ARBA00022552"/>
    </source>
</evidence>
<dbReference type="Proteomes" id="UP000192247">
    <property type="component" value="Unassembled WGS sequence"/>
</dbReference>
<comment type="caution">
    <text evidence="8">The sequence shown here is derived from an EMBL/GenBank/DDBJ whole genome shotgun (WGS) entry which is preliminary data.</text>
</comment>
<evidence type="ECO:0000256" key="3">
    <source>
        <dbReference type="ARBA" id="ARBA00022517"/>
    </source>
</evidence>
<dbReference type="STRING" id="418985.A0A1V9XM90"/>
<accession>A0A1V9XM90</accession>
<dbReference type="InterPro" id="IPR007276">
    <property type="entry name" value="Nop14"/>
</dbReference>
<sequence>MAKHRTKAHPDRVTKVRPKKDVKKNPFEVKLNRQKHQVINRKFKSERGLPGVARDRAISKRKATLLKEYLHRNKDTVLLDRRIGEGDAELDPDEKMARRLARESARKNKRNLFNLNDDEVLTHLGQSIEDARAEDDPRSDDEDLYDKLDAAFVNKAHFGGFLTNSQGTEESRKRAIDELIAESKRLKHERQVEVDENFKLTEELDSKWRDVSTLLSHARSATTALATAPSSSGRHRPQSDAAIDSFDALVSELQYAPRAGVATERTKDADELAKEERERLEVLERQRLARARGEIGSIGSKNSRASKRKHRSADDLDDGFALQADGEDKEGEDASETNETSVSDEENAAEADDKQLSSEDDDESEAGSEYNEGSDEEDTDSYDDLKSDSDSDVVTKESHAKQTTTKSEIPTNLAGNTTEMEVGSESLTKDIPYLIAVPENMNVYYELVRNRPPAEELLIVNRVINGNAPSLHEKNKRRLEDFLRLLLDRVFIVLSETPIDDGGLLRPEALRLIDGLVAPIHSLTEMSPIAAGRNFVEIIRNVYQGERVNGPKKDSSFPGLEKLIMFKLVSICFSVSDQKHAVATPALICMAHMLTACKVTDGRNMLRGIFVAQLMLEYVAFAGKYVPEVVGFIRRLLSESQRLTLSGSVCEQDLRLCLSDLYCSPDMELPRTVRCKILFGMFNLISLAADVFAKLPSFPEVFSAIRQGIGKLETSYYPESLKRLIASVTNKLSQIRPRGVLCRQRQRPQMLKMYEPLIEERVDMLRKVHRDGKSARAETKKLKAKYKKELKSAMREIRRDNQFIAHHKLKEQLRLDADRKMKVKRLFGELANQQGELNSLQKLKGKKK</sequence>
<evidence type="ECO:0000256" key="1">
    <source>
        <dbReference type="ARBA" id="ARBA00004604"/>
    </source>
</evidence>
<comment type="subcellular location">
    <subcellularLocation>
        <location evidence="1">Nucleus</location>
        <location evidence="1">Nucleolus</location>
    </subcellularLocation>
</comment>
<feature type="compositionally biased region" description="Basic and acidic residues" evidence="7">
    <location>
        <begin position="383"/>
        <end position="400"/>
    </location>
</feature>
<dbReference type="EMBL" id="MNPL01007673">
    <property type="protein sequence ID" value="OQR74629.1"/>
    <property type="molecule type" value="Genomic_DNA"/>
</dbReference>
<gene>
    <name evidence="8" type="ORF">BIW11_08937</name>
</gene>
<feature type="compositionally biased region" description="Acidic residues" evidence="7">
    <location>
        <begin position="325"/>
        <end position="350"/>
    </location>
</feature>
<evidence type="ECO:0000256" key="6">
    <source>
        <dbReference type="ARBA" id="ARBA00024695"/>
    </source>
</evidence>
<proteinExistence type="inferred from homology"/>
<dbReference type="OrthoDB" id="441771at2759"/>
<feature type="region of interest" description="Disordered" evidence="7">
    <location>
        <begin position="1"/>
        <end position="25"/>
    </location>
</feature>
<dbReference type="PANTHER" id="PTHR23183:SF0">
    <property type="entry name" value="NUCLEOLAR PROTEIN 14"/>
    <property type="match status" value="1"/>
</dbReference>
<evidence type="ECO:0000313" key="9">
    <source>
        <dbReference type="Proteomes" id="UP000192247"/>
    </source>
</evidence>
<dbReference type="InParanoid" id="A0A1V9XM90"/>
<organism evidence="8 9">
    <name type="scientific">Tropilaelaps mercedesae</name>
    <dbReference type="NCBI Taxonomy" id="418985"/>
    <lineage>
        <taxon>Eukaryota</taxon>
        <taxon>Metazoa</taxon>
        <taxon>Ecdysozoa</taxon>
        <taxon>Arthropoda</taxon>
        <taxon>Chelicerata</taxon>
        <taxon>Arachnida</taxon>
        <taxon>Acari</taxon>
        <taxon>Parasitiformes</taxon>
        <taxon>Mesostigmata</taxon>
        <taxon>Gamasina</taxon>
        <taxon>Dermanyssoidea</taxon>
        <taxon>Laelapidae</taxon>
        <taxon>Tropilaelaps</taxon>
    </lineage>
</organism>
<evidence type="ECO:0000256" key="7">
    <source>
        <dbReference type="SAM" id="MobiDB-lite"/>
    </source>
</evidence>
<feature type="compositionally biased region" description="Polar residues" evidence="7">
    <location>
        <begin position="401"/>
        <end position="419"/>
    </location>
</feature>
<feature type="region of interest" description="Disordered" evidence="7">
    <location>
        <begin position="261"/>
        <end position="423"/>
    </location>
</feature>
<dbReference type="GO" id="GO:0030490">
    <property type="term" value="P:maturation of SSU-rRNA"/>
    <property type="evidence" value="ECO:0007669"/>
    <property type="project" value="TreeGrafter"/>
</dbReference>
<dbReference type="PANTHER" id="PTHR23183">
    <property type="entry name" value="NOP14"/>
    <property type="match status" value="1"/>
</dbReference>
<dbReference type="GO" id="GO:0032040">
    <property type="term" value="C:small-subunit processome"/>
    <property type="evidence" value="ECO:0007669"/>
    <property type="project" value="InterPro"/>
</dbReference>
<name>A0A1V9XM90_9ACAR</name>
<protein>
    <submittedName>
        <fullName evidence="8">Nucleolar protein 14-like</fullName>
    </submittedName>
</protein>
<evidence type="ECO:0000256" key="2">
    <source>
        <dbReference type="ARBA" id="ARBA00007466"/>
    </source>
</evidence>
<comment type="similarity">
    <text evidence="2">Belongs to the NOP14 family.</text>
</comment>
<keyword evidence="5" id="KW-0539">Nucleus</keyword>
<dbReference type="AlphaFoldDB" id="A0A1V9XM90"/>
<evidence type="ECO:0000313" key="8">
    <source>
        <dbReference type="EMBL" id="OQR74629.1"/>
    </source>
</evidence>
<comment type="function">
    <text evidence="6">Involved in nucleolar processing of pre-18S ribosomal RNA. Has a role in the nuclear export of 40S pre-ribosomal subunit to the cytoplasm.</text>
</comment>
<dbReference type="Pfam" id="PF04147">
    <property type="entry name" value="Nop14"/>
    <property type="match status" value="1"/>
</dbReference>
<dbReference type="FunCoup" id="A0A1V9XM90">
    <property type="interactions" value="1525"/>
</dbReference>
<keyword evidence="4" id="KW-0698">rRNA processing</keyword>
<keyword evidence="3" id="KW-0690">Ribosome biogenesis</keyword>
<feature type="compositionally biased region" description="Acidic residues" evidence="7">
    <location>
        <begin position="358"/>
        <end position="382"/>
    </location>
</feature>
<dbReference type="GO" id="GO:0030692">
    <property type="term" value="C:Noc4p-Nop14p complex"/>
    <property type="evidence" value="ECO:0007669"/>
    <property type="project" value="TreeGrafter"/>
</dbReference>
<evidence type="ECO:0000256" key="5">
    <source>
        <dbReference type="ARBA" id="ARBA00023242"/>
    </source>
</evidence>
<feature type="compositionally biased region" description="Basic and acidic residues" evidence="7">
    <location>
        <begin position="264"/>
        <end position="293"/>
    </location>
</feature>
<reference evidence="8 9" key="1">
    <citation type="journal article" date="2017" name="Gigascience">
        <title>Draft genome of the honey bee ectoparasitic mite, Tropilaelaps mercedesae, is shaped by the parasitic life history.</title>
        <authorList>
            <person name="Dong X."/>
            <person name="Armstrong S.D."/>
            <person name="Xia D."/>
            <person name="Makepeace B.L."/>
            <person name="Darby A.C."/>
            <person name="Kadowaki T."/>
        </authorList>
    </citation>
    <scope>NUCLEOTIDE SEQUENCE [LARGE SCALE GENOMIC DNA]</scope>
    <source>
        <strain evidence="8">Wuxi-XJTLU</strain>
    </source>
</reference>